<dbReference type="PRINTS" id="PR00420">
    <property type="entry name" value="RNGMNOXGNASE"/>
</dbReference>
<evidence type="ECO:0000256" key="4">
    <source>
        <dbReference type="ARBA" id="ARBA00023002"/>
    </source>
</evidence>
<gene>
    <name evidence="6" type="ORF">CNMCM8927_002928</name>
</gene>
<dbReference type="InterPro" id="IPR036188">
    <property type="entry name" value="FAD/NAD-bd_sf"/>
</dbReference>
<evidence type="ECO:0000256" key="2">
    <source>
        <dbReference type="ARBA" id="ARBA00022630"/>
    </source>
</evidence>
<dbReference type="Pfam" id="PF01494">
    <property type="entry name" value="FAD_binding_3"/>
    <property type="match status" value="1"/>
</dbReference>
<evidence type="ECO:0000313" key="7">
    <source>
        <dbReference type="Proteomes" id="UP000649114"/>
    </source>
</evidence>
<organism evidence="6 7">
    <name type="scientific">Aspergillus lentulus</name>
    <dbReference type="NCBI Taxonomy" id="293939"/>
    <lineage>
        <taxon>Eukaryota</taxon>
        <taxon>Fungi</taxon>
        <taxon>Dikarya</taxon>
        <taxon>Ascomycota</taxon>
        <taxon>Pezizomycotina</taxon>
        <taxon>Eurotiomycetes</taxon>
        <taxon>Eurotiomycetidae</taxon>
        <taxon>Eurotiales</taxon>
        <taxon>Aspergillaceae</taxon>
        <taxon>Aspergillus</taxon>
        <taxon>Aspergillus subgen. Fumigati</taxon>
    </lineage>
</organism>
<evidence type="ECO:0000259" key="5">
    <source>
        <dbReference type="Pfam" id="PF01494"/>
    </source>
</evidence>
<dbReference type="PANTHER" id="PTHR43004:SF19">
    <property type="entry name" value="BINDING MONOOXYGENASE, PUTATIVE (JCVI)-RELATED"/>
    <property type="match status" value="1"/>
</dbReference>
<keyword evidence="4" id="KW-0560">Oxidoreductase</keyword>
<comment type="cofactor">
    <cofactor evidence="1">
        <name>FAD</name>
        <dbReference type="ChEBI" id="CHEBI:57692"/>
    </cofactor>
</comment>
<dbReference type="SUPFAM" id="SSF51905">
    <property type="entry name" value="FAD/NAD(P)-binding domain"/>
    <property type="match status" value="1"/>
</dbReference>
<dbReference type="InterPro" id="IPR050641">
    <property type="entry name" value="RIFMO-like"/>
</dbReference>
<name>A0AAN6BS36_ASPLE</name>
<protein>
    <recommendedName>
        <fullName evidence="5">FAD-binding domain-containing protein</fullName>
    </recommendedName>
</protein>
<evidence type="ECO:0000256" key="3">
    <source>
        <dbReference type="ARBA" id="ARBA00022827"/>
    </source>
</evidence>
<feature type="domain" description="FAD-binding" evidence="5">
    <location>
        <begin position="77"/>
        <end position="416"/>
    </location>
</feature>
<dbReference type="EMBL" id="JAAAPU010000018">
    <property type="protein sequence ID" value="KAF4207523.1"/>
    <property type="molecule type" value="Genomic_DNA"/>
</dbReference>
<keyword evidence="3" id="KW-0274">FAD</keyword>
<dbReference type="Gene3D" id="3.50.50.60">
    <property type="entry name" value="FAD/NAD(P)-binding domain"/>
    <property type="match status" value="1"/>
</dbReference>
<reference evidence="6" key="1">
    <citation type="journal article" date="2020" name="bioRxiv">
        <title>Genomic and phenotypic heterogeneity of clinical isolates of the human pathogens Aspergillus fumigatus, Aspergillus lentulus and Aspergillus fumigatiaffinis.</title>
        <authorList>
            <person name="dos Santos R.A.C."/>
            <person name="Steenwyk J.L."/>
            <person name="Rivero-Menendez O."/>
            <person name="Mead M.E."/>
            <person name="Silva L.P."/>
            <person name="Bastos R.W."/>
            <person name="Alastruey-Izquierdo A."/>
            <person name="Goldman G.H."/>
            <person name="Rokas A."/>
        </authorList>
    </citation>
    <scope>NUCLEOTIDE SEQUENCE</scope>
    <source>
        <strain evidence="6">CNM-CM8927</strain>
    </source>
</reference>
<proteinExistence type="predicted"/>
<dbReference type="PANTHER" id="PTHR43004">
    <property type="entry name" value="TRK SYSTEM POTASSIUM UPTAKE PROTEIN"/>
    <property type="match status" value="1"/>
</dbReference>
<dbReference type="Proteomes" id="UP000649114">
    <property type="component" value="Unassembled WGS sequence"/>
</dbReference>
<sequence>MPAMGLRFPDAVQVGLADDDVHSRVRIAEEVNGNLAYSPVSEPMNTRFCREDCICEYYRVHEMPAIRDPSQELKNGSVIVVGAGPCGFSLSLVLARAGIHVTLLDKADGVGSQPRAAHIFAPGIQMLRRAGVLGDVRRAGFVPKNWSFRKADGTPIVTIEDFAPSKSPDATTVLPIDTLGKILWCHAQKNDNISVRWGCHVLDAGQDEDSAWVSVRENGGTEKIIKADFVCGCDGATSQVRKSLFGAEFRGKTWNDQMVATNVYYPFDEWGYDDLNTFIDPNDWHIVARLTRDGLWRVSYRQDGSKSLREVLDDHPARFEHLLPGHPKPDNYTILNISPYRLHQRSAEKYRVGRICLAADAAHLCNPWGGLGLTGGFADAVGLSECLIGIHMGRADHTILDKYDEVRRSIYWNFTDPVSTSNFMRVSTSDPETILEKDPVIATLARMHDDSRIRDDFDRHIYGILHDFTQYYSAGKGQASL</sequence>
<reference evidence="6" key="2">
    <citation type="submission" date="2020-04" db="EMBL/GenBank/DDBJ databases">
        <authorList>
            <person name="Santos R.A.C."/>
            <person name="Steenwyk J.L."/>
            <person name="Rivero-Menendez O."/>
            <person name="Mead M.E."/>
            <person name="Silva L.P."/>
            <person name="Bastos R.W."/>
            <person name="Alastruey-Izquierdo A."/>
            <person name="Goldman G.H."/>
            <person name="Rokas A."/>
        </authorList>
    </citation>
    <scope>NUCLEOTIDE SEQUENCE</scope>
    <source>
        <strain evidence="6">CNM-CM8927</strain>
    </source>
</reference>
<evidence type="ECO:0000313" key="6">
    <source>
        <dbReference type="EMBL" id="KAF4207523.1"/>
    </source>
</evidence>
<evidence type="ECO:0000256" key="1">
    <source>
        <dbReference type="ARBA" id="ARBA00001974"/>
    </source>
</evidence>
<dbReference type="GO" id="GO:0071949">
    <property type="term" value="F:FAD binding"/>
    <property type="evidence" value="ECO:0007669"/>
    <property type="project" value="InterPro"/>
</dbReference>
<dbReference type="AlphaFoldDB" id="A0AAN6BS36"/>
<comment type="caution">
    <text evidence="6">The sequence shown here is derived from an EMBL/GenBank/DDBJ whole genome shotgun (WGS) entry which is preliminary data.</text>
</comment>
<accession>A0AAN6BS36</accession>
<dbReference type="InterPro" id="IPR002938">
    <property type="entry name" value="FAD-bd"/>
</dbReference>
<keyword evidence="2" id="KW-0285">Flavoprotein</keyword>
<dbReference type="Gene3D" id="3.30.70.2450">
    <property type="match status" value="1"/>
</dbReference>
<dbReference type="GO" id="GO:0016709">
    <property type="term" value="F:oxidoreductase activity, acting on paired donors, with incorporation or reduction of molecular oxygen, NAD(P)H as one donor, and incorporation of one atom of oxygen"/>
    <property type="evidence" value="ECO:0007669"/>
    <property type="project" value="UniProtKB-ARBA"/>
</dbReference>